<feature type="region of interest" description="Disordered" evidence="2">
    <location>
        <begin position="633"/>
        <end position="685"/>
    </location>
</feature>
<feature type="coiled-coil region" evidence="1">
    <location>
        <begin position="363"/>
        <end position="390"/>
    </location>
</feature>
<feature type="compositionally biased region" description="Basic and acidic residues" evidence="2">
    <location>
        <begin position="494"/>
        <end position="516"/>
    </location>
</feature>
<feature type="region of interest" description="Disordered" evidence="2">
    <location>
        <begin position="449"/>
        <end position="543"/>
    </location>
</feature>
<comment type="caution">
    <text evidence="3">The sequence shown here is derived from an EMBL/GenBank/DDBJ whole genome shotgun (WGS) entry which is preliminary data.</text>
</comment>
<dbReference type="RefSeq" id="XP_029224042.1">
    <property type="nucleotide sequence ID" value="XM_029375831.1"/>
</dbReference>
<feature type="compositionally biased region" description="Basic and acidic residues" evidence="2">
    <location>
        <begin position="533"/>
        <end position="543"/>
    </location>
</feature>
<gene>
    <name evidence="3" type="ORF">Tco025E_09002</name>
</gene>
<evidence type="ECO:0000313" key="4">
    <source>
        <dbReference type="Proteomes" id="UP000284403"/>
    </source>
</evidence>
<reference evidence="3 4" key="1">
    <citation type="journal article" date="2018" name="BMC Genomics">
        <title>Genomic comparison of Trypanosoma conorhini and Trypanosoma rangeli to Trypanosoma cruzi strains of high and low virulence.</title>
        <authorList>
            <person name="Bradwell K.R."/>
            <person name="Koparde V.N."/>
            <person name="Matveyev A.V."/>
            <person name="Serrano M.G."/>
            <person name="Alves J.M."/>
            <person name="Parikh H."/>
            <person name="Huang B."/>
            <person name="Lee V."/>
            <person name="Espinosa-Alvarez O."/>
            <person name="Ortiz P.A."/>
            <person name="Costa-Martins A.G."/>
            <person name="Teixeira M.M."/>
            <person name="Buck G.A."/>
        </authorList>
    </citation>
    <scope>NUCLEOTIDE SEQUENCE [LARGE SCALE GENOMIC DNA]</scope>
    <source>
        <strain evidence="3 4">025E</strain>
    </source>
</reference>
<evidence type="ECO:0000313" key="3">
    <source>
        <dbReference type="EMBL" id="RNE99455.1"/>
    </source>
</evidence>
<proteinExistence type="predicted"/>
<evidence type="ECO:0000256" key="1">
    <source>
        <dbReference type="SAM" id="Coils"/>
    </source>
</evidence>
<dbReference type="EMBL" id="MKKU01000955">
    <property type="protein sequence ID" value="RNE99455.1"/>
    <property type="molecule type" value="Genomic_DNA"/>
</dbReference>
<name>A0A3R7K2N1_9TRYP</name>
<evidence type="ECO:0008006" key="5">
    <source>
        <dbReference type="Google" id="ProtNLM"/>
    </source>
</evidence>
<dbReference type="OrthoDB" id="264966at2759"/>
<feature type="compositionally biased region" description="Low complexity" evidence="2">
    <location>
        <begin position="460"/>
        <end position="470"/>
    </location>
</feature>
<keyword evidence="4" id="KW-1185">Reference proteome</keyword>
<protein>
    <recommendedName>
        <fullName evidence="5">C2 NT-type domain-containing protein</fullName>
    </recommendedName>
</protein>
<accession>A0A3R7K2N1</accession>
<sequence>MPEAYIVRFKVLKVESAELQDGRQYTVAYRRGETSRSSPCYVAEGGVVDFSAMPEGAAIVHFKSGGPRFLPKWITIRLEEYVRGRPRRVVGETQVDCAELLGLHSLTASARRRVMFEINGSPAQMVVALLVYPEKHPALSFGDVAPAAAKEDSAGGERSGEIKRMTRGEAMTLLISLEAMLERRREGGEPAGSAASPLERRLAELEERRRSLAGVEGMAAAVVKQRVEGVVGAQFLAFSRRHRANYVGEVAAYLRQLALTSGLPLTADISEAAVTDTEGARERLQRINTRIDALTGQVRTLEEQQQSLGRLQGRTDVTNELCAIQNKVEGLQSQIALLLKTRAALEGLVRGKGTEATPVGREVQEIRQRLRALAAEEAQLQEQVRRMMNVAGTHVLKWARSKNPPTEDTFTDLATLLAAEPSQAQKQETASQKELGAVERQQLIEALSNAAKPAAPPEKPAASSGAAGPARPQKEEMLGAKGLPSVGDFGGSATKEEAEKAAATPKEAKVAEKHVDPFMSDLRSDMFAPSPPKEPETKKPKLPEFDFGAPLDEDADAGLTQAAAGGGYAIFSMDAHETEPHPAAPPVVEVVAVDDDFMYDFRPTAAAGAKPFTIEFEDPSFFNGLEEGAAAKTPALTFDSGSPHLRDTSSSSTRQLPAYNFGPDSTPKESTTKSSSQLPKYDFGS</sequence>
<organism evidence="3 4">
    <name type="scientific">Trypanosoma conorhini</name>
    <dbReference type="NCBI Taxonomy" id="83891"/>
    <lineage>
        <taxon>Eukaryota</taxon>
        <taxon>Discoba</taxon>
        <taxon>Euglenozoa</taxon>
        <taxon>Kinetoplastea</taxon>
        <taxon>Metakinetoplastina</taxon>
        <taxon>Trypanosomatida</taxon>
        <taxon>Trypanosomatidae</taxon>
        <taxon>Trypanosoma</taxon>
    </lineage>
</organism>
<dbReference type="Proteomes" id="UP000284403">
    <property type="component" value="Unassembled WGS sequence"/>
</dbReference>
<dbReference type="AlphaFoldDB" id="A0A3R7K2N1"/>
<keyword evidence="1" id="KW-0175">Coiled coil</keyword>
<dbReference type="GeneID" id="40322613"/>
<evidence type="ECO:0000256" key="2">
    <source>
        <dbReference type="SAM" id="MobiDB-lite"/>
    </source>
</evidence>